<reference evidence="3 4" key="1">
    <citation type="submission" date="2025-05" db="UniProtKB">
        <authorList>
            <consortium name="RefSeq"/>
        </authorList>
    </citation>
    <scope>IDENTIFICATION</scope>
    <source>
        <tissue evidence="3 4">Whole Larva</tissue>
    </source>
</reference>
<evidence type="ECO:0000313" key="2">
    <source>
        <dbReference type="Proteomes" id="UP000695000"/>
    </source>
</evidence>
<protein>
    <submittedName>
        <fullName evidence="3 4">Uncharacterized protein LOC108562709</fullName>
    </submittedName>
</protein>
<dbReference type="RefSeq" id="XP_017776606.1">
    <property type="nucleotide sequence ID" value="XM_017921117.1"/>
</dbReference>
<dbReference type="Proteomes" id="UP000695000">
    <property type="component" value="Unplaced"/>
</dbReference>
<sequence>MKVMKELQQDMEPYNFRVNDLNTPNDNQQSNTILFWSIVIFLKIVCVGLVILAVIITKDKHNENRVQMIGSKDAATMKRLIHSRPKMLSLEDDNKVFNSTILSSFFKQTMIYSINPPTAVTAQTTPYKKTSALMSIKDHSNDVKSAKFKGIRI</sequence>
<dbReference type="RefSeq" id="XP_017776607.1">
    <property type="nucleotide sequence ID" value="XM_017921118.1"/>
</dbReference>
<evidence type="ECO:0000313" key="4">
    <source>
        <dbReference type="RefSeq" id="XP_017776606.1"/>
    </source>
</evidence>
<dbReference type="GeneID" id="108562709"/>
<evidence type="ECO:0000313" key="5">
    <source>
        <dbReference type="RefSeq" id="XP_017776607.1"/>
    </source>
</evidence>
<keyword evidence="1" id="KW-0472">Membrane</keyword>
<keyword evidence="1" id="KW-1133">Transmembrane helix</keyword>
<gene>
    <name evidence="3 4 5 6" type="primary">LOC108562709</name>
</gene>
<evidence type="ECO:0000313" key="6">
    <source>
        <dbReference type="RefSeq" id="XP_017776608.1"/>
    </source>
</evidence>
<keyword evidence="1" id="KW-0812">Transmembrane</keyword>
<accession>A0ABM1MPV6</accession>
<evidence type="ECO:0000313" key="3">
    <source>
        <dbReference type="RefSeq" id="XP_017776605.1"/>
    </source>
</evidence>
<proteinExistence type="predicted"/>
<dbReference type="RefSeq" id="XP_017776608.1">
    <property type="nucleotide sequence ID" value="XM_017921119.1"/>
</dbReference>
<name>A0ABM1MPV6_NICVS</name>
<evidence type="ECO:0000256" key="1">
    <source>
        <dbReference type="SAM" id="Phobius"/>
    </source>
</evidence>
<dbReference type="RefSeq" id="XP_017776605.1">
    <property type="nucleotide sequence ID" value="XM_017921116.1"/>
</dbReference>
<organism evidence="2 4">
    <name type="scientific">Nicrophorus vespilloides</name>
    <name type="common">Boreal carrion beetle</name>
    <dbReference type="NCBI Taxonomy" id="110193"/>
    <lineage>
        <taxon>Eukaryota</taxon>
        <taxon>Metazoa</taxon>
        <taxon>Ecdysozoa</taxon>
        <taxon>Arthropoda</taxon>
        <taxon>Hexapoda</taxon>
        <taxon>Insecta</taxon>
        <taxon>Pterygota</taxon>
        <taxon>Neoptera</taxon>
        <taxon>Endopterygota</taxon>
        <taxon>Coleoptera</taxon>
        <taxon>Polyphaga</taxon>
        <taxon>Staphyliniformia</taxon>
        <taxon>Silphidae</taxon>
        <taxon>Nicrophorinae</taxon>
        <taxon>Nicrophorus</taxon>
    </lineage>
</organism>
<keyword evidence="2" id="KW-1185">Reference proteome</keyword>
<feature type="transmembrane region" description="Helical" evidence="1">
    <location>
        <begin position="33"/>
        <end position="56"/>
    </location>
</feature>